<dbReference type="EMBL" id="CP162599">
    <property type="protein sequence ID" value="XDK34578.1"/>
    <property type="molecule type" value="Genomic_DNA"/>
</dbReference>
<protein>
    <submittedName>
        <fullName evidence="1">Tyrosine-protein phosphatase</fullName>
    </submittedName>
</protein>
<organism evidence="1">
    <name type="scientific">Ornithinibacillus sp. 4-3</name>
    <dbReference type="NCBI Taxonomy" id="3231488"/>
    <lineage>
        <taxon>Bacteria</taxon>
        <taxon>Bacillati</taxon>
        <taxon>Bacillota</taxon>
        <taxon>Bacilli</taxon>
        <taxon>Bacillales</taxon>
        <taxon>Bacillaceae</taxon>
        <taxon>Ornithinibacillus</taxon>
    </lineage>
</organism>
<dbReference type="InterPro" id="IPR026893">
    <property type="entry name" value="Tyr/Ser_Pase_IphP-type"/>
</dbReference>
<name>A0AB39HTV3_9BACI</name>
<dbReference type="Pfam" id="PF13350">
    <property type="entry name" value="Y_phosphatase3"/>
    <property type="match status" value="1"/>
</dbReference>
<gene>
    <name evidence="1" type="ORF">AB4Y30_16555</name>
</gene>
<dbReference type="Gene3D" id="3.90.190.10">
    <property type="entry name" value="Protein tyrosine phosphatase superfamily"/>
    <property type="match status" value="1"/>
</dbReference>
<proteinExistence type="predicted"/>
<dbReference type="GO" id="GO:0004721">
    <property type="term" value="F:phosphoprotein phosphatase activity"/>
    <property type="evidence" value="ECO:0007669"/>
    <property type="project" value="InterPro"/>
</dbReference>
<dbReference type="InterPro" id="IPR029021">
    <property type="entry name" value="Prot-tyrosine_phosphatase-like"/>
</dbReference>
<dbReference type="RefSeq" id="WP_368655247.1">
    <property type="nucleotide sequence ID" value="NZ_CP162599.1"/>
</dbReference>
<dbReference type="AlphaFoldDB" id="A0AB39HTV3"/>
<sequence length="102" mass="12189">MYAGVKPFLLTLGVEWEVVLEDYLYSNVTLEKYHNDIFDKIADKVSAEYLEAFKVQFLLQERYLNMALQNILTNYEDIETFLAKEYEITEEVRKEIQDFCLE</sequence>
<dbReference type="SUPFAM" id="SSF52799">
    <property type="entry name" value="(Phosphotyrosine protein) phosphatases II"/>
    <property type="match status" value="1"/>
</dbReference>
<accession>A0AB39HTV3</accession>
<reference evidence="1" key="1">
    <citation type="submission" date="2024-07" db="EMBL/GenBank/DDBJ databases">
        <title>Halotolerant mesophilic bacterium Ornithinibacillus sp. 4-3, sp. nov., isolated from soil.</title>
        <authorList>
            <person name="Sidarenka A.V."/>
            <person name="Guliayeva D.E."/>
            <person name="Leanovich S.I."/>
            <person name="Hileuskaya K.S."/>
            <person name="Akhremchuk A.E."/>
            <person name="Sikolenko M.A."/>
            <person name="Valentovich L.N."/>
        </authorList>
    </citation>
    <scope>NUCLEOTIDE SEQUENCE</scope>
    <source>
        <strain evidence="1">4-3</strain>
    </source>
</reference>
<evidence type="ECO:0000313" key="1">
    <source>
        <dbReference type="EMBL" id="XDK34578.1"/>
    </source>
</evidence>